<feature type="transmembrane region" description="Helical" evidence="6">
    <location>
        <begin position="499"/>
        <end position="518"/>
    </location>
</feature>
<sequence length="571" mass="62926">MGWGVLEPNHPGHVPGTTRYYDDPNQPGHVHETKSTLGLKTVEVNGKHVILVPQPSDDPNDPLNWPLWQRDMITFVLSISAILGTAQGSILAADTITIAIDLRHNFTDVALLTGYFLMGCGAAAVFFVPSGRVWGKRHAFIIGLVILVASSAWATFAHKNYNSLLGARIVQGVGCAPFESLINAAVGDLYCVHERGVRMAFVNMAVLGGAFFAPIIAGKMAMTMGWEWSFGFTAIFCGAALVAVFFFCPEMSYRRNAELDLDRIGGDMPASEETESKAPALTQESRSPSDTGLSSKQLSRAAEENIAAPSNVILRKKSWVQSLALFDGRKTDESFFVLLLRPFPLFIQPAFFWACLVQGTMIGWTVFTGAIIAELFQGPPYFWREDKTGYTYVSPVIGAIVGFTVSGALSDWSARFMTKRNNNIYEPEFRILLVIPMFVLGEIGLYGFGISAANIAGGKTAWQVPVVFFGLIVCAMVIGAVASSLYVVDAYRGIAIEGFTIMMVFKNFFSFFLTWYAFEWVTSSIGTRKIFIVLASIQIFVCLLSIPIYIYGKRIRSLFYRRNMLKKLGLD</sequence>
<dbReference type="PROSITE" id="PS50850">
    <property type="entry name" value="MFS"/>
    <property type="match status" value="1"/>
</dbReference>
<dbReference type="Pfam" id="PF07690">
    <property type="entry name" value="MFS_1"/>
    <property type="match status" value="1"/>
</dbReference>
<dbReference type="InterPro" id="IPR020846">
    <property type="entry name" value="MFS_dom"/>
</dbReference>
<feature type="domain" description="Major facilitator superfamily (MFS) profile" evidence="7">
    <location>
        <begin position="73"/>
        <end position="553"/>
    </location>
</feature>
<dbReference type="AlphaFoldDB" id="A0A0F4ZFU8"/>
<evidence type="ECO:0000256" key="5">
    <source>
        <dbReference type="SAM" id="MobiDB-lite"/>
    </source>
</evidence>
<feature type="transmembrane region" description="Helical" evidence="6">
    <location>
        <begin position="462"/>
        <end position="487"/>
    </location>
</feature>
<organism evidence="8 9">
    <name type="scientific">Thielaviopsis punctulata</name>
    <dbReference type="NCBI Taxonomy" id="72032"/>
    <lineage>
        <taxon>Eukaryota</taxon>
        <taxon>Fungi</taxon>
        <taxon>Dikarya</taxon>
        <taxon>Ascomycota</taxon>
        <taxon>Pezizomycotina</taxon>
        <taxon>Sordariomycetes</taxon>
        <taxon>Hypocreomycetidae</taxon>
        <taxon>Microascales</taxon>
        <taxon>Ceratocystidaceae</taxon>
        <taxon>Thielaviopsis</taxon>
    </lineage>
</organism>
<keyword evidence="2 6" id="KW-0812">Transmembrane</keyword>
<feature type="transmembrane region" description="Helical" evidence="6">
    <location>
        <begin position="350"/>
        <end position="372"/>
    </location>
</feature>
<dbReference type="EMBL" id="LAEV01001007">
    <property type="protein sequence ID" value="KKA29085.1"/>
    <property type="molecule type" value="Genomic_DNA"/>
</dbReference>
<feature type="transmembrane region" description="Helical" evidence="6">
    <location>
        <begin position="200"/>
        <end position="222"/>
    </location>
</feature>
<evidence type="ECO:0000313" key="9">
    <source>
        <dbReference type="Proteomes" id="UP000033483"/>
    </source>
</evidence>
<feature type="transmembrane region" description="Helical" evidence="6">
    <location>
        <begin position="139"/>
        <end position="158"/>
    </location>
</feature>
<evidence type="ECO:0000256" key="4">
    <source>
        <dbReference type="ARBA" id="ARBA00023136"/>
    </source>
</evidence>
<feature type="transmembrane region" description="Helical" evidence="6">
    <location>
        <begin position="72"/>
        <end position="93"/>
    </location>
</feature>
<dbReference type="SUPFAM" id="SSF103473">
    <property type="entry name" value="MFS general substrate transporter"/>
    <property type="match status" value="1"/>
</dbReference>
<evidence type="ECO:0000259" key="7">
    <source>
        <dbReference type="PROSITE" id="PS50850"/>
    </source>
</evidence>
<feature type="transmembrane region" description="Helical" evidence="6">
    <location>
        <begin position="228"/>
        <end position="248"/>
    </location>
</feature>
<dbReference type="InterPro" id="IPR011701">
    <property type="entry name" value="MFS"/>
</dbReference>
<feature type="transmembrane region" description="Helical" evidence="6">
    <location>
        <begin position="392"/>
        <end position="410"/>
    </location>
</feature>
<evidence type="ECO:0000256" key="3">
    <source>
        <dbReference type="ARBA" id="ARBA00022989"/>
    </source>
</evidence>
<name>A0A0F4ZFU8_9PEZI</name>
<protein>
    <recommendedName>
        <fullName evidence="7">Major facilitator superfamily (MFS) profile domain-containing protein</fullName>
    </recommendedName>
</protein>
<dbReference type="OrthoDB" id="2585655at2759"/>
<evidence type="ECO:0000256" key="2">
    <source>
        <dbReference type="ARBA" id="ARBA00022692"/>
    </source>
</evidence>
<feature type="transmembrane region" description="Helical" evidence="6">
    <location>
        <begin position="431"/>
        <end position="456"/>
    </location>
</feature>
<feature type="region of interest" description="Disordered" evidence="5">
    <location>
        <begin position="268"/>
        <end position="294"/>
    </location>
</feature>
<evidence type="ECO:0000313" key="8">
    <source>
        <dbReference type="EMBL" id="KKA29085.1"/>
    </source>
</evidence>
<evidence type="ECO:0000256" key="6">
    <source>
        <dbReference type="SAM" id="Phobius"/>
    </source>
</evidence>
<dbReference type="Gene3D" id="1.20.1250.20">
    <property type="entry name" value="MFS general substrate transporter like domains"/>
    <property type="match status" value="1"/>
</dbReference>
<keyword evidence="4 6" id="KW-0472">Membrane</keyword>
<proteinExistence type="predicted"/>
<dbReference type="PANTHER" id="PTHR23502:SF29">
    <property type="entry name" value="TRANSPORTER, PUTATIVE (AFU_ORTHOLOGUE AFUA_6G06680)-RELATED"/>
    <property type="match status" value="1"/>
</dbReference>
<feature type="compositionally biased region" description="Polar residues" evidence="5">
    <location>
        <begin position="282"/>
        <end position="294"/>
    </location>
</feature>
<feature type="transmembrane region" description="Helical" evidence="6">
    <location>
        <begin position="105"/>
        <end position="127"/>
    </location>
</feature>
<comment type="caution">
    <text evidence="8">The sequence shown here is derived from an EMBL/GenBank/DDBJ whole genome shotgun (WGS) entry which is preliminary data.</text>
</comment>
<reference evidence="8 9" key="1">
    <citation type="submission" date="2015-03" db="EMBL/GenBank/DDBJ databases">
        <authorList>
            <person name="Radwan O."/>
            <person name="Al-Naeli F.A."/>
            <person name="Rendon G.A."/>
            <person name="Fields C."/>
        </authorList>
    </citation>
    <scope>NUCLEOTIDE SEQUENCE [LARGE SCALE GENOMIC DNA]</scope>
    <source>
        <strain evidence="8">CR-DP1</strain>
    </source>
</reference>
<keyword evidence="3 6" id="KW-1133">Transmembrane helix</keyword>
<keyword evidence="9" id="KW-1185">Reference proteome</keyword>
<dbReference type="GO" id="GO:0005886">
    <property type="term" value="C:plasma membrane"/>
    <property type="evidence" value="ECO:0007669"/>
    <property type="project" value="TreeGrafter"/>
</dbReference>
<comment type="subcellular location">
    <subcellularLocation>
        <location evidence="1">Membrane</location>
        <topology evidence="1">Multi-pass membrane protein</topology>
    </subcellularLocation>
</comment>
<dbReference type="InterPro" id="IPR036259">
    <property type="entry name" value="MFS_trans_sf"/>
</dbReference>
<dbReference type="Proteomes" id="UP000033483">
    <property type="component" value="Unassembled WGS sequence"/>
</dbReference>
<evidence type="ECO:0000256" key="1">
    <source>
        <dbReference type="ARBA" id="ARBA00004141"/>
    </source>
</evidence>
<feature type="transmembrane region" description="Helical" evidence="6">
    <location>
        <begin position="530"/>
        <end position="552"/>
    </location>
</feature>
<gene>
    <name evidence="8" type="ORF">TD95_004711</name>
</gene>
<dbReference type="PANTHER" id="PTHR23502">
    <property type="entry name" value="MAJOR FACILITATOR SUPERFAMILY"/>
    <property type="match status" value="1"/>
</dbReference>
<accession>A0A0F4ZFU8</accession>
<dbReference type="GO" id="GO:0022857">
    <property type="term" value="F:transmembrane transporter activity"/>
    <property type="evidence" value="ECO:0007669"/>
    <property type="project" value="InterPro"/>
</dbReference>